<reference evidence="2 3" key="1">
    <citation type="journal article" date="2020" name="bioRxiv">
        <title>Whole genome comparisons of ergot fungi reveals the divergence and evolution of species within the genus Claviceps are the result of varying mechanisms driving genome evolution and host range expansion.</title>
        <authorList>
            <person name="Wyka S.A."/>
            <person name="Mondo S.J."/>
            <person name="Liu M."/>
            <person name="Dettman J."/>
            <person name="Nalam V."/>
            <person name="Broders K.D."/>
        </authorList>
    </citation>
    <scope>NUCLEOTIDE SEQUENCE [LARGE SCALE GENOMIC DNA]</scope>
    <source>
        <strain evidence="2 3">LM576</strain>
    </source>
</reference>
<evidence type="ECO:0000256" key="1">
    <source>
        <dbReference type="SAM" id="MobiDB-lite"/>
    </source>
</evidence>
<dbReference type="Proteomes" id="UP000732380">
    <property type="component" value="Unassembled WGS sequence"/>
</dbReference>
<comment type="caution">
    <text evidence="2">The sequence shown here is derived from an EMBL/GenBank/DDBJ whole genome shotgun (WGS) entry which is preliminary data.</text>
</comment>
<organism evidence="2 3">
    <name type="scientific">Claviceps humidiphila</name>
    <dbReference type="NCBI Taxonomy" id="1294629"/>
    <lineage>
        <taxon>Eukaryota</taxon>
        <taxon>Fungi</taxon>
        <taxon>Dikarya</taxon>
        <taxon>Ascomycota</taxon>
        <taxon>Pezizomycotina</taxon>
        <taxon>Sordariomycetes</taxon>
        <taxon>Hypocreomycetidae</taxon>
        <taxon>Hypocreales</taxon>
        <taxon>Clavicipitaceae</taxon>
        <taxon>Claviceps</taxon>
    </lineage>
</organism>
<dbReference type="EMBL" id="SRQM01000096">
    <property type="protein sequence ID" value="KAG6118724.1"/>
    <property type="molecule type" value="Genomic_DNA"/>
</dbReference>
<accession>A0A9P7Q4T3</accession>
<protein>
    <submittedName>
        <fullName evidence="2">Uncharacterized protein</fullName>
    </submittedName>
</protein>
<gene>
    <name evidence="2" type="ORF">E4U13_008335</name>
</gene>
<feature type="compositionally biased region" description="Basic and acidic residues" evidence="1">
    <location>
        <begin position="65"/>
        <end position="79"/>
    </location>
</feature>
<feature type="compositionally biased region" description="Basic and acidic residues" evidence="1">
    <location>
        <begin position="1"/>
        <end position="10"/>
    </location>
</feature>
<dbReference type="AlphaFoldDB" id="A0A9P7Q4T3"/>
<feature type="compositionally biased region" description="Basic and acidic residues" evidence="1">
    <location>
        <begin position="100"/>
        <end position="128"/>
    </location>
</feature>
<feature type="compositionally biased region" description="Low complexity" evidence="1">
    <location>
        <begin position="50"/>
        <end position="64"/>
    </location>
</feature>
<keyword evidence="3" id="KW-1185">Reference proteome</keyword>
<name>A0A9P7Q4T3_9HYPO</name>
<evidence type="ECO:0000313" key="3">
    <source>
        <dbReference type="Proteomes" id="UP000732380"/>
    </source>
</evidence>
<sequence>MGNICGKEDPEPALPTRALHTAPPSHRTAAVPAASKRKAGGPARTLGSNSKSSSPASGPPAEAAADARRKAAEAAEARAKAASKPGGKLQSQLAAQKRQSRNETLKTAGEEERRAREIAQNEDVRAYS</sequence>
<feature type="region of interest" description="Disordered" evidence="1">
    <location>
        <begin position="1"/>
        <end position="128"/>
    </location>
</feature>
<evidence type="ECO:0000313" key="2">
    <source>
        <dbReference type="EMBL" id="KAG6118724.1"/>
    </source>
</evidence>
<proteinExistence type="predicted"/>